<evidence type="ECO:0000256" key="3">
    <source>
        <dbReference type="ARBA" id="ARBA00022679"/>
    </source>
</evidence>
<dbReference type="PANTHER" id="PTHR21087">
    <property type="entry name" value="SHIKIMATE KINASE"/>
    <property type="match status" value="1"/>
</dbReference>
<comment type="similarity">
    <text evidence="1 8">Belongs to the shikimate kinase family.</text>
</comment>
<comment type="subunit">
    <text evidence="8">Monomer.</text>
</comment>
<dbReference type="Proteomes" id="UP000694308">
    <property type="component" value="Unassembled WGS sequence"/>
</dbReference>
<keyword evidence="8" id="KW-0963">Cytoplasm</keyword>
<feature type="binding site" evidence="8">
    <location>
        <position position="119"/>
    </location>
    <ligand>
        <name>ATP</name>
        <dbReference type="ChEBI" id="CHEBI:30616"/>
    </ligand>
</feature>
<sequence length="181" mass="20176">MCNLDRNIVLIGMPGSGKTTIGQLLAKTLNIGFIDVDCYIEECAGKTVPEIFEKGEPYFRKLESEAVTSLSKKNGLVISTGGGVIKNPDNIKALRKTGNIIFLDRPVENIITDLKTSNRPLLKQGVHKIYELLDERYELYKNYCDFQIINNRNIDDAIDEIIKVSNIDISNCAFSTSISLS</sequence>
<feature type="binding site" evidence="8">
    <location>
        <begin position="15"/>
        <end position="20"/>
    </location>
    <ligand>
        <name>ATP</name>
        <dbReference type="ChEBI" id="CHEBI:30616"/>
    </ligand>
</feature>
<dbReference type="GO" id="GO:0008652">
    <property type="term" value="P:amino acid biosynthetic process"/>
    <property type="evidence" value="ECO:0007669"/>
    <property type="project" value="UniProtKB-KW"/>
</dbReference>
<keyword evidence="8" id="KW-0479">Metal-binding</keyword>
<evidence type="ECO:0000256" key="7">
    <source>
        <dbReference type="ARBA" id="ARBA00023141"/>
    </source>
</evidence>
<comment type="subcellular location">
    <subcellularLocation>
        <location evidence="8">Cytoplasm</location>
    </subcellularLocation>
</comment>
<dbReference type="GO" id="GO:0000287">
    <property type="term" value="F:magnesium ion binding"/>
    <property type="evidence" value="ECO:0007669"/>
    <property type="project" value="UniProtKB-UniRule"/>
</dbReference>
<keyword evidence="10" id="KW-1185">Reference proteome</keyword>
<feature type="binding site" evidence="8">
    <location>
        <position position="82"/>
    </location>
    <ligand>
        <name>substrate</name>
    </ligand>
</feature>
<feature type="binding site" evidence="8">
    <location>
        <position position="60"/>
    </location>
    <ligand>
        <name>substrate</name>
    </ligand>
</feature>
<evidence type="ECO:0000256" key="4">
    <source>
        <dbReference type="ARBA" id="ARBA00022741"/>
    </source>
</evidence>
<keyword evidence="2 8" id="KW-0028">Amino-acid biosynthesis</keyword>
<evidence type="ECO:0000313" key="9">
    <source>
        <dbReference type="EMBL" id="MBV7272932.1"/>
    </source>
</evidence>
<keyword evidence="5 8" id="KW-0418">Kinase</keyword>
<dbReference type="EC" id="2.7.1.71" evidence="8"/>
<feature type="binding site" evidence="8">
    <location>
        <position position="152"/>
    </location>
    <ligand>
        <name>ATP</name>
        <dbReference type="ChEBI" id="CHEBI:30616"/>
    </ligand>
</feature>
<protein>
    <recommendedName>
        <fullName evidence="8">Shikimate kinase</fullName>
        <shortName evidence="8">SK</shortName>
        <ecNumber evidence="8">2.7.1.71</ecNumber>
    </recommendedName>
</protein>
<evidence type="ECO:0000256" key="5">
    <source>
        <dbReference type="ARBA" id="ARBA00022777"/>
    </source>
</evidence>
<dbReference type="RefSeq" id="WP_218319964.1">
    <property type="nucleotide sequence ID" value="NZ_JAEEGC010000035.1"/>
</dbReference>
<dbReference type="InterPro" id="IPR031322">
    <property type="entry name" value="Shikimate/glucono_kinase"/>
</dbReference>
<evidence type="ECO:0000256" key="8">
    <source>
        <dbReference type="HAMAP-Rule" id="MF_00109"/>
    </source>
</evidence>
<reference evidence="9" key="1">
    <citation type="submission" date="2020-12" db="EMBL/GenBank/DDBJ databases">
        <title>Clostridium thailandense sp. nov., a novel acetogenic bacterium isolated from peat land soil in Thailand.</title>
        <authorList>
            <person name="Chaikitkaew S."/>
            <person name="Birkeland N.K."/>
        </authorList>
    </citation>
    <scope>NUCLEOTIDE SEQUENCE</scope>
    <source>
        <strain evidence="9">PL3</strain>
    </source>
</reference>
<comment type="function">
    <text evidence="8">Catalyzes the specific phosphorylation of the 3-hydroxyl group of shikimic acid using ATP as a cosubstrate.</text>
</comment>
<keyword evidence="8" id="KW-0460">Magnesium</keyword>
<dbReference type="GO" id="GO:0009073">
    <property type="term" value="P:aromatic amino acid family biosynthetic process"/>
    <property type="evidence" value="ECO:0007669"/>
    <property type="project" value="UniProtKB-KW"/>
</dbReference>
<comment type="pathway">
    <text evidence="8">Metabolic intermediate biosynthesis; chorismate biosynthesis; chorismate from D-erythrose 4-phosphate and phosphoenolpyruvate: step 5/7.</text>
</comment>
<proteinExistence type="inferred from homology"/>
<dbReference type="PROSITE" id="PS01128">
    <property type="entry name" value="SHIKIMATE_KINASE"/>
    <property type="match status" value="1"/>
</dbReference>
<dbReference type="GO" id="GO:0005829">
    <property type="term" value="C:cytosol"/>
    <property type="evidence" value="ECO:0007669"/>
    <property type="project" value="TreeGrafter"/>
</dbReference>
<dbReference type="PANTHER" id="PTHR21087:SF16">
    <property type="entry name" value="SHIKIMATE KINASE 1, CHLOROPLASTIC"/>
    <property type="match status" value="1"/>
</dbReference>
<comment type="cofactor">
    <cofactor evidence="8">
        <name>Mg(2+)</name>
        <dbReference type="ChEBI" id="CHEBI:18420"/>
    </cofactor>
    <text evidence="8">Binds 1 Mg(2+) ion per subunit.</text>
</comment>
<evidence type="ECO:0000256" key="6">
    <source>
        <dbReference type="ARBA" id="ARBA00022840"/>
    </source>
</evidence>
<dbReference type="Pfam" id="PF01202">
    <property type="entry name" value="SKI"/>
    <property type="match status" value="1"/>
</dbReference>
<dbReference type="GO" id="GO:0004765">
    <property type="term" value="F:shikimate kinase activity"/>
    <property type="evidence" value="ECO:0007669"/>
    <property type="project" value="UniProtKB-UniRule"/>
</dbReference>
<dbReference type="GO" id="GO:0009423">
    <property type="term" value="P:chorismate biosynthetic process"/>
    <property type="evidence" value="ECO:0007669"/>
    <property type="project" value="UniProtKB-UniRule"/>
</dbReference>
<feature type="binding site" evidence="8">
    <location>
        <position position="136"/>
    </location>
    <ligand>
        <name>substrate</name>
    </ligand>
</feature>
<gene>
    <name evidence="8" type="primary">aroK</name>
    <name evidence="9" type="ORF">I6U48_08400</name>
</gene>
<evidence type="ECO:0000256" key="2">
    <source>
        <dbReference type="ARBA" id="ARBA00022605"/>
    </source>
</evidence>
<organism evidence="9 10">
    <name type="scientific">Clostridium thailandense</name>
    <dbReference type="NCBI Taxonomy" id="2794346"/>
    <lineage>
        <taxon>Bacteria</taxon>
        <taxon>Bacillati</taxon>
        <taxon>Bacillota</taxon>
        <taxon>Clostridia</taxon>
        <taxon>Eubacteriales</taxon>
        <taxon>Clostridiaceae</taxon>
        <taxon>Clostridium</taxon>
    </lineage>
</organism>
<keyword evidence="7 8" id="KW-0057">Aromatic amino acid biosynthesis</keyword>
<accession>A0A949WUT6</accession>
<feature type="binding site" evidence="8">
    <location>
        <position position="37"/>
    </location>
    <ligand>
        <name>substrate</name>
    </ligand>
</feature>
<evidence type="ECO:0000256" key="1">
    <source>
        <dbReference type="ARBA" id="ARBA00006997"/>
    </source>
</evidence>
<dbReference type="InterPro" id="IPR023000">
    <property type="entry name" value="Shikimate_kinase_CS"/>
</dbReference>
<dbReference type="GO" id="GO:0005524">
    <property type="term" value="F:ATP binding"/>
    <property type="evidence" value="ECO:0007669"/>
    <property type="project" value="UniProtKB-UniRule"/>
</dbReference>
<keyword evidence="6 8" id="KW-0067">ATP-binding</keyword>
<dbReference type="CDD" id="cd00464">
    <property type="entry name" value="SK"/>
    <property type="match status" value="1"/>
</dbReference>
<dbReference type="InterPro" id="IPR000623">
    <property type="entry name" value="Shikimate_kinase/TSH1"/>
</dbReference>
<dbReference type="AlphaFoldDB" id="A0A949WUT6"/>
<evidence type="ECO:0000313" key="10">
    <source>
        <dbReference type="Proteomes" id="UP000694308"/>
    </source>
</evidence>
<keyword evidence="4 8" id="KW-0547">Nucleotide-binding</keyword>
<name>A0A949WUT6_9CLOT</name>
<keyword evidence="3 8" id="KW-0808">Transferase</keyword>
<dbReference type="HAMAP" id="MF_00109">
    <property type="entry name" value="Shikimate_kinase"/>
    <property type="match status" value="1"/>
</dbReference>
<comment type="caution">
    <text evidence="9">The sequence shown here is derived from an EMBL/GenBank/DDBJ whole genome shotgun (WGS) entry which is preliminary data.</text>
</comment>
<comment type="catalytic activity">
    <reaction evidence="8">
        <text>shikimate + ATP = 3-phosphoshikimate + ADP + H(+)</text>
        <dbReference type="Rhea" id="RHEA:13121"/>
        <dbReference type="ChEBI" id="CHEBI:15378"/>
        <dbReference type="ChEBI" id="CHEBI:30616"/>
        <dbReference type="ChEBI" id="CHEBI:36208"/>
        <dbReference type="ChEBI" id="CHEBI:145989"/>
        <dbReference type="ChEBI" id="CHEBI:456216"/>
        <dbReference type="EC" id="2.7.1.71"/>
    </reaction>
</comment>
<feature type="binding site" evidence="8">
    <location>
        <position position="19"/>
    </location>
    <ligand>
        <name>Mg(2+)</name>
        <dbReference type="ChEBI" id="CHEBI:18420"/>
    </ligand>
</feature>
<dbReference type="EMBL" id="JAEEGC010000035">
    <property type="protein sequence ID" value="MBV7272932.1"/>
    <property type="molecule type" value="Genomic_DNA"/>
</dbReference>